<reference evidence="14" key="1">
    <citation type="submission" date="2014-09" db="EMBL/GenBank/DDBJ databases">
        <title>Draft genome sequence of an oleaginous Mucoromycotina fungus Mucor ambiguus NBRC6742.</title>
        <authorList>
            <person name="Takeda I."/>
            <person name="Yamane N."/>
            <person name="Morita T."/>
            <person name="Tamano K."/>
            <person name="Machida M."/>
            <person name="Baker S."/>
            <person name="Koike H."/>
        </authorList>
    </citation>
    <scope>NUCLEOTIDE SEQUENCE</scope>
    <source>
        <strain evidence="14">NBRC 6742</strain>
    </source>
</reference>
<evidence type="ECO:0000256" key="4">
    <source>
        <dbReference type="ARBA" id="ARBA00022568"/>
    </source>
</evidence>
<feature type="transmembrane region" description="Helical" evidence="10">
    <location>
        <begin position="525"/>
        <end position="545"/>
    </location>
</feature>
<evidence type="ECO:0000313" key="15">
    <source>
        <dbReference type="Proteomes" id="UP000053815"/>
    </source>
</evidence>
<dbReference type="GO" id="GO:0000329">
    <property type="term" value="C:fungal-type vacuole membrane"/>
    <property type="evidence" value="ECO:0007669"/>
    <property type="project" value="TreeGrafter"/>
</dbReference>
<feature type="compositionally biased region" description="Acidic residues" evidence="11">
    <location>
        <begin position="382"/>
        <end position="392"/>
    </location>
</feature>
<evidence type="ECO:0000256" key="6">
    <source>
        <dbReference type="ARBA" id="ARBA00022837"/>
    </source>
</evidence>
<dbReference type="InterPro" id="IPR004837">
    <property type="entry name" value="NaCa_Exmemb"/>
</dbReference>
<comment type="similarity">
    <text evidence="2 10">Belongs to the Ca(2+):cation antiporter (CaCA) (TC 2.A.19) family.</text>
</comment>
<dbReference type="EMBL" id="DF836376">
    <property type="protein sequence ID" value="GAN05290.1"/>
    <property type="molecule type" value="Genomic_DNA"/>
</dbReference>
<feature type="transmembrane region" description="Helical" evidence="10">
    <location>
        <begin position="211"/>
        <end position="232"/>
    </location>
</feature>
<sequence length="565" mass="61469">MRAVLLLCLTILLASLTVLAAEEGFTNYIIALSKPITAEKLATAKADIKKAGGKINHEISLGLEGFAVSLPSDQVTAFDQKDYVDFIEQDKSEPGLLVSHHENNASDSQQEDPIVGTSNTLTNPAEEDASAESANPPLKKFIEPTIRHGLMSIVRSSWLNVLLIFIPLGWASHFVWNPTTTFILNFVAIIPLAKLLGFATEDIALRTGEVIGGLLNATFGNSIELIISIISLTQNLVIVVQASMLGSILSNILIVLGMSFFCGGLRYKEQKFNITAAQTSASLLFISVVSLLLPAAFYGSTVNAETAAKERSDILNISRATSIILLVIYFAYLVFQFLQVPVEAFKVERQVSRIKLFNNNNANTVDEERIAPETPLEREEEKQEEEEEEEESPSMPWWMAILLLLIITALVAVCAEFLVSAIEQVVEQWHISETFVGLILLPIVGNAAEHVTAVTVAYKNKMDLALGVAVGSSMQVALLVTPIMVIIGWGIGVDMSLFFNVYETAVLFASVILVNYLIVDGKSNWLEGFMLCALYILIAISFYYYPDSAAGGLDGAVGREAAPAA</sequence>
<evidence type="ECO:0000256" key="2">
    <source>
        <dbReference type="ARBA" id="ARBA00008170"/>
    </source>
</evidence>
<evidence type="ECO:0000313" key="14">
    <source>
        <dbReference type="EMBL" id="GAN05290.1"/>
    </source>
</evidence>
<feature type="transmembrane region" description="Helical" evidence="10">
    <location>
        <begin position="182"/>
        <end position="199"/>
    </location>
</feature>
<keyword evidence="8 10" id="KW-0406">Ion transport</keyword>
<dbReference type="InterPro" id="IPR004713">
    <property type="entry name" value="CaH_exchang"/>
</dbReference>
<evidence type="ECO:0000256" key="9">
    <source>
        <dbReference type="ARBA" id="ARBA00023136"/>
    </source>
</evidence>
<feature type="transmembrane region" description="Helical" evidence="10">
    <location>
        <begin position="497"/>
        <end position="518"/>
    </location>
</feature>
<evidence type="ECO:0000256" key="1">
    <source>
        <dbReference type="ARBA" id="ARBA00004127"/>
    </source>
</evidence>
<feature type="chain" id="PRO_5002199076" description="Vacuolar calcium ion transporter" evidence="12">
    <location>
        <begin position="21"/>
        <end position="565"/>
    </location>
</feature>
<comment type="function">
    <text evidence="10">Has a role in promoting intracellular calcium ion sequestration via the exchange of calcium ions for hydrogen ions across the vacuolar membrane. Involved also in manganese ion homeostasis via its uptake into the vacuole.</text>
</comment>
<dbReference type="FunFam" id="1.20.1420.30:FF:000011">
    <property type="entry name" value="Vacuolar calcium ion transporter"/>
    <property type="match status" value="1"/>
</dbReference>
<protein>
    <recommendedName>
        <fullName evidence="10">Vacuolar calcium ion transporter</fullName>
    </recommendedName>
</protein>
<dbReference type="GO" id="GO:0006874">
    <property type="term" value="P:intracellular calcium ion homeostasis"/>
    <property type="evidence" value="ECO:0007669"/>
    <property type="project" value="TreeGrafter"/>
</dbReference>
<feature type="transmembrane region" description="Helical" evidence="10">
    <location>
        <begin position="464"/>
        <end position="491"/>
    </location>
</feature>
<dbReference type="Pfam" id="PF01699">
    <property type="entry name" value="Na_Ca_ex"/>
    <property type="match status" value="2"/>
</dbReference>
<evidence type="ECO:0000256" key="3">
    <source>
        <dbReference type="ARBA" id="ARBA00022448"/>
    </source>
</evidence>
<name>A0A0C9LUM6_9FUNG</name>
<feature type="signal peptide" evidence="12">
    <location>
        <begin position="1"/>
        <end position="20"/>
    </location>
</feature>
<evidence type="ECO:0000256" key="8">
    <source>
        <dbReference type="ARBA" id="ARBA00023065"/>
    </source>
</evidence>
<dbReference type="OrthoDB" id="1699231at2759"/>
<dbReference type="GO" id="GO:0015369">
    <property type="term" value="F:calcium:proton antiporter activity"/>
    <property type="evidence" value="ECO:0007669"/>
    <property type="project" value="UniProtKB-UniRule"/>
</dbReference>
<gene>
    <name evidence="14" type="ORF">MAM1_0087d04760</name>
</gene>
<feature type="transmembrane region" description="Helical" evidence="10">
    <location>
        <begin position="157"/>
        <end position="175"/>
    </location>
</feature>
<evidence type="ECO:0000256" key="5">
    <source>
        <dbReference type="ARBA" id="ARBA00022692"/>
    </source>
</evidence>
<keyword evidence="7 10" id="KW-1133">Transmembrane helix</keyword>
<comment type="subcellular location">
    <subcellularLocation>
        <location evidence="1">Endomembrane system</location>
        <topology evidence="1">Multi-pass membrane protein</topology>
    </subcellularLocation>
    <subcellularLocation>
        <location evidence="10">Vacuole membrane</location>
    </subcellularLocation>
</comment>
<evidence type="ECO:0000259" key="13">
    <source>
        <dbReference type="Pfam" id="PF01699"/>
    </source>
</evidence>
<organism evidence="14">
    <name type="scientific">Mucor ambiguus</name>
    <dbReference type="NCBI Taxonomy" id="91626"/>
    <lineage>
        <taxon>Eukaryota</taxon>
        <taxon>Fungi</taxon>
        <taxon>Fungi incertae sedis</taxon>
        <taxon>Mucoromycota</taxon>
        <taxon>Mucoromycotina</taxon>
        <taxon>Mucoromycetes</taxon>
        <taxon>Mucorales</taxon>
        <taxon>Mucorineae</taxon>
        <taxon>Mucoraceae</taxon>
        <taxon>Mucor</taxon>
    </lineage>
</organism>
<feature type="region of interest" description="Disordered" evidence="11">
    <location>
        <begin position="98"/>
        <end position="134"/>
    </location>
</feature>
<dbReference type="InterPro" id="IPR004798">
    <property type="entry name" value="CAX-like"/>
</dbReference>
<dbReference type="NCBIfam" id="TIGR00378">
    <property type="entry name" value="cax"/>
    <property type="match status" value="1"/>
</dbReference>
<keyword evidence="10" id="KW-0050">Antiport</keyword>
<feature type="region of interest" description="Disordered" evidence="11">
    <location>
        <begin position="367"/>
        <end position="393"/>
    </location>
</feature>
<keyword evidence="3 10" id="KW-0813">Transport</keyword>
<feature type="domain" description="Sodium/calcium exchanger membrane region" evidence="13">
    <location>
        <begin position="400"/>
        <end position="542"/>
    </location>
</feature>
<keyword evidence="12" id="KW-0732">Signal</keyword>
<dbReference type="Gene3D" id="1.20.1420.30">
    <property type="entry name" value="NCX, central ion-binding region"/>
    <property type="match status" value="2"/>
</dbReference>
<comment type="caution">
    <text evidence="10">Lacks conserved residue(s) required for the propagation of feature annotation.</text>
</comment>
<evidence type="ECO:0000256" key="12">
    <source>
        <dbReference type="SAM" id="SignalP"/>
    </source>
</evidence>
<dbReference type="GO" id="GO:0012505">
    <property type="term" value="C:endomembrane system"/>
    <property type="evidence" value="ECO:0007669"/>
    <property type="project" value="UniProtKB-SubCell"/>
</dbReference>
<keyword evidence="4 10" id="KW-0109">Calcium transport</keyword>
<dbReference type="Gene3D" id="3.30.70.80">
    <property type="entry name" value="Peptidase S8 propeptide/proteinase inhibitor I9"/>
    <property type="match status" value="1"/>
</dbReference>
<proteinExistence type="inferred from homology"/>
<keyword evidence="6 10" id="KW-0106">Calcium</keyword>
<accession>A0A0C9LUM6</accession>
<keyword evidence="5 10" id="KW-0812">Transmembrane</keyword>
<feature type="transmembrane region" description="Helical" evidence="10">
    <location>
        <begin position="320"/>
        <end position="338"/>
    </location>
</feature>
<evidence type="ECO:0000256" key="10">
    <source>
        <dbReference type="RuleBase" id="RU365028"/>
    </source>
</evidence>
<dbReference type="InterPro" id="IPR044880">
    <property type="entry name" value="NCX_ion-bd_dom_sf"/>
</dbReference>
<evidence type="ECO:0000256" key="7">
    <source>
        <dbReference type="ARBA" id="ARBA00022989"/>
    </source>
</evidence>
<dbReference type="PANTHER" id="PTHR31503">
    <property type="entry name" value="VACUOLAR CALCIUM ION TRANSPORTER"/>
    <property type="match status" value="1"/>
</dbReference>
<dbReference type="Proteomes" id="UP000053815">
    <property type="component" value="Unassembled WGS sequence"/>
</dbReference>
<feature type="compositionally biased region" description="Basic and acidic residues" evidence="11">
    <location>
        <begin position="367"/>
        <end position="381"/>
    </location>
</feature>
<dbReference type="STRING" id="91626.A0A0C9LUM6"/>
<dbReference type="AlphaFoldDB" id="A0A0C9LUM6"/>
<keyword evidence="9 10" id="KW-0472">Membrane</keyword>
<feature type="transmembrane region" description="Helical" evidence="10">
    <location>
        <begin position="279"/>
        <end position="299"/>
    </location>
</feature>
<dbReference type="SUPFAM" id="SSF54897">
    <property type="entry name" value="Protease propeptides/inhibitors"/>
    <property type="match status" value="1"/>
</dbReference>
<evidence type="ECO:0000256" key="11">
    <source>
        <dbReference type="SAM" id="MobiDB-lite"/>
    </source>
</evidence>
<feature type="domain" description="Sodium/calcium exchanger membrane region" evidence="13">
    <location>
        <begin position="180"/>
        <end position="337"/>
    </location>
</feature>
<feature type="transmembrane region" description="Helical" evidence="10">
    <location>
        <begin position="244"/>
        <end position="267"/>
    </location>
</feature>
<keyword evidence="15" id="KW-1185">Reference proteome</keyword>
<keyword evidence="10" id="KW-0926">Vacuole</keyword>
<dbReference type="PANTHER" id="PTHR31503:SF20">
    <property type="entry name" value="CA(2+)_H(+) EXCHANGER, PUTATIVE (EUROFUNG)-RELATED"/>
    <property type="match status" value="1"/>
</dbReference>
<feature type="transmembrane region" description="Helical" evidence="10">
    <location>
        <begin position="397"/>
        <end position="419"/>
    </location>
</feature>
<dbReference type="InterPro" id="IPR037045">
    <property type="entry name" value="S8pro/Inhibitor_I9_sf"/>
</dbReference>